<name>A0A346Y6X6_9ACTN</name>
<dbReference type="RefSeq" id="WP_114594795.1">
    <property type="nucleotide sequence ID" value="NZ_CP031166.1"/>
</dbReference>
<dbReference type="KEGG" id="euz:DVS28_b0483"/>
<geneLocation type="plasmid" evidence="3">
    <name>pedy32-46i</name>
</geneLocation>
<keyword evidence="3" id="KW-1185">Reference proteome</keyword>
<reference evidence="2 3" key="1">
    <citation type="submission" date="2018-09" db="EMBL/GenBank/DDBJ databases">
        <title>Complete genome sequence of Euzebya sp. DY32-46 isolated from seawater of Pacific Ocean.</title>
        <authorList>
            <person name="Xu L."/>
            <person name="Wu Y.-H."/>
            <person name="Xu X.-W."/>
        </authorList>
    </citation>
    <scope>NUCLEOTIDE SEQUENCE [LARGE SCALE GENOMIC DNA]</scope>
    <source>
        <strain evidence="2 3">DY32-46</strain>
        <plasmid evidence="3">pedy32-46i</plasmid>
    </source>
</reference>
<feature type="region of interest" description="Disordered" evidence="1">
    <location>
        <begin position="1"/>
        <end position="73"/>
    </location>
</feature>
<evidence type="ECO:0000313" key="3">
    <source>
        <dbReference type="Proteomes" id="UP000264006"/>
    </source>
</evidence>
<keyword evidence="2" id="KW-0614">Plasmid</keyword>
<gene>
    <name evidence="2" type="ORF">DVS28_b0483</name>
</gene>
<accession>A0A346Y6X6</accession>
<feature type="compositionally biased region" description="Acidic residues" evidence="1">
    <location>
        <begin position="1"/>
        <end position="16"/>
    </location>
</feature>
<evidence type="ECO:0000256" key="1">
    <source>
        <dbReference type="SAM" id="MobiDB-lite"/>
    </source>
</evidence>
<dbReference type="Proteomes" id="UP000264006">
    <property type="component" value="Plasmid pEDY32-46I"/>
</dbReference>
<proteinExistence type="predicted"/>
<dbReference type="AlphaFoldDB" id="A0A346Y6X6"/>
<organism evidence="2 3">
    <name type="scientific">Euzebya pacifica</name>
    <dbReference type="NCBI Taxonomy" id="1608957"/>
    <lineage>
        <taxon>Bacteria</taxon>
        <taxon>Bacillati</taxon>
        <taxon>Actinomycetota</taxon>
        <taxon>Nitriliruptoria</taxon>
        <taxon>Euzebyales</taxon>
    </lineage>
</organism>
<sequence>MSGWGDEDDLEIDDAALDSAAGSGGIAMDADGFAEPAGQTPVPPHHTAGGNAGHTAPVGDHREQGDPGATAPVVSLRGHRHSVAADSQLVPTAVDDKTTRRARQYLERYAPTSSPGVNRAMSGLLHEIHTLTRNGAV</sequence>
<evidence type="ECO:0000313" key="2">
    <source>
        <dbReference type="EMBL" id="AXV10223.1"/>
    </source>
</evidence>
<protein>
    <submittedName>
        <fullName evidence="2">Uncharacterized protein</fullName>
    </submittedName>
</protein>
<dbReference type="EMBL" id="CP031166">
    <property type="protein sequence ID" value="AXV10223.1"/>
    <property type="molecule type" value="Genomic_DNA"/>
</dbReference>